<organism evidence="2 3">
    <name type="scientific">Frankia nepalensis</name>
    <dbReference type="NCBI Taxonomy" id="1836974"/>
    <lineage>
        <taxon>Bacteria</taxon>
        <taxon>Bacillati</taxon>
        <taxon>Actinomycetota</taxon>
        <taxon>Actinomycetes</taxon>
        <taxon>Frankiales</taxon>
        <taxon>Frankiaceae</taxon>
        <taxon>Frankia</taxon>
    </lineage>
</organism>
<dbReference type="RefSeq" id="WP_202998970.1">
    <property type="nucleotide sequence ID" value="NZ_JADWYV010000003.1"/>
</dbReference>
<keyword evidence="3" id="KW-1185">Reference proteome</keyword>
<protein>
    <submittedName>
        <fullName evidence="2">Uncharacterized protein</fullName>
    </submittedName>
</protein>
<sequence>MAEQTPEPSGSVASGGPMDGRRPGEPDAAEFEVVTADQTRHVYRSTRKVRPGDDGSLCRVFVCSGPARPT</sequence>
<name>A0A937RD34_9ACTN</name>
<dbReference type="EMBL" id="JAEACQ010000163">
    <property type="protein sequence ID" value="MBL7627672.1"/>
    <property type="molecule type" value="Genomic_DNA"/>
</dbReference>
<evidence type="ECO:0000256" key="1">
    <source>
        <dbReference type="SAM" id="MobiDB-lite"/>
    </source>
</evidence>
<evidence type="ECO:0000313" key="3">
    <source>
        <dbReference type="Proteomes" id="UP000604475"/>
    </source>
</evidence>
<proteinExistence type="predicted"/>
<reference evidence="2" key="1">
    <citation type="submission" date="2020-12" db="EMBL/GenBank/DDBJ databases">
        <title>Genomic characterization of non-nitrogen-fixing Frankia strains.</title>
        <authorList>
            <person name="Carlos-Shanley C."/>
            <person name="Guerra T."/>
            <person name="Hahn D."/>
        </authorList>
    </citation>
    <scope>NUCLEOTIDE SEQUENCE</scope>
    <source>
        <strain evidence="2">CN6</strain>
    </source>
</reference>
<dbReference type="Proteomes" id="UP000604475">
    <property type="component" value="Unassembled WGS sequence"/>
</dbReference>
<accession>A0A937RD34</accession>
<comment type="caution">
    <text evidence="2">The sequence shown here is derived from an EMBL/GenBank/DDBJ whole genome shotgun (WGS) entry which is preliminary data.</text>
</comment>
<feature type="region of interest" description="Disordered" evidence="1">
    <location>
        <begin position="1"/>
        <end position="30"/>
    </location>
</feature>
<gene>
    <name evidence="2" type="ORF">I7412_10930</name>
</gene>
<evidence type="ECO:0000313" key="2">
    <source>
        <dbReference type="EMBL" id="MBL7627672.1"/>
    </source>
</evidence>
<dbReference type="AlphaFoldDB" id="A0A937RD34"/>
<feature type="compositionally biased region" description="Polar residues" evidence="1">
    <location>
        <begin position="1"/>
        <end position="12"/>
    </location>
</feature>